<dbReference type="Gene3D" id="3.30.565.10">
    <property type="entry name" value="Histidine kinase-like ATPase, C-terminal domain"/>
    <property type="match status" value="1"/>
</dbReference>
<keyword evidence="3" id="KW-0067">ATP-binding</keyword>
<keyword evidence="1" id="KW-0418">Kinase</keyword>
<dbReference type="InterPro" id="IPR036890">
    <property type="entry name" value="HATPase_C_sf"/>
</dbReference>
<evidence type="ECO:0000313" key="3">
    <source>
        <dbReference type="EMBL" id="MBI5170994.1"/>
    </source>
</evidence>
<gene>
    <name evidence="3" type="ORF">HZA61_16025</name>
</gene>
<comment type="caution">
    <text evidence="3">The sequence shown here is derived from an EMBL/GenBank/DDBJ whole genome shotgun (WGS) entry which is preliminary data.</text>
</comment>
<accession>A0A933SJH7</accession>
<keyword evidence="1" id="KW-0808">Transferase</keyword>
<evidence type="ECO:0000259" key="2">
    <source>
        <dbReference type="Pfam" id="PF13581"/>
    </source>
</evidence>
<dbReference type="GO" id="GO:0005524">
    <property type="term" value="F:ATP binding"/>
    <property type="evidence" value="ECO:0007669"/>
    <property type="project" value="UniProtKB-KW"/>
</dbReference>
<dbReference type="GO" id="GO:0004674">
    <property type="term" value="F:protein serine/threonine kinase activity"/>
    <property type="evidence" value="ECO:0007669"/>
    <property type="project" value="UniProtKB-KW"/>
</dbReference>
<dbReference type="CDD" id="cd16936">
    <property type="entry name" value="HATPase_RsbW-like"/>
    <property type="match status" value="1"/>
</dbReference>
<name>A0A933SJH7_UNCEI</name>
<dbReference type="AlphaFoldDB" id="A0A933SJH7"/>
<keyword evidence="3" id="KW-0547">Nucleotide-binding</keyword>
<evidence type="ECO:0000313" key="4">
    <source>
        <dbReference type="Proteomes" id="UP000696931"/>
    </source>
</evidence>
<protein>
    <submittedName>
        <fullName evidence="3">ATP-binding protein</fullName>
    </submittedName>
</protein>
<keyword evidence="1" id="KW-0723">Serine/threonine-protein kinase</keyword>
<dbReference type="EMBL" id="JACRIW010000114">
    <property type="protein sequence ID" value="MBI5170994.1"/>
    <property type="molecule type" value="Genomic_DNA"/>
</dbReference>
<dbReference type="PANTHER" id="PTHR35526">
    <property type="entry name" value="ANTI-SIGMA-F FACTOR RSBW-RELATED"/>
    <property type="match status" value="1"/>
</dbReference>
<proteinExistence type="predicted"/>
<dbReference type="Proteomes" id="UP000696931">
    <property type="component" value="Unassembled WGS sequence"/>
</dbReference>
<evidence type="ECO:0000256" key="1">
    <source>
        <dbReference type="ARBA" id="ARBA00022527"/>
    </source>
</evidence>
<dbReference type="Pfam" id="PF13581">
    <property type="entry name" value="HATPase_c_2"/>
    <property type="match status" value="1"/>
</dbReference>
<reference evidence="3" key="1">
    <citation type="submission" date="2020-07" db="EMBL/GenBank/DDBJ databases">
        <title>Huge and variable diversity of episymbiotic CPR bacteria and DPANN archaea in groundwater ecosystems.</title>
        <authorList>
            <person name="He C.Y."/>
            <person name="Keren R."/>
            <person name="Whittaker M."/>
            <person name="Farag I.F."/>
            <person name="Doudna J."/>
            <person name="Cate J.H.D."/>
            <person name="Banfield J.F."/>
        </authorList>
    </citation>
    <scope>NUCLEOTIDE SEQUENCE</scope>
    <source>
        <strain evidence="3">NC_groundwater_1813_Pr3_B-0.1um_71_17</strain>
    </source>
</reference>
<sequence length="152" mass="16188">MSVLLPKDSNAPRAFTFSTDSRLGNVELLARAVRGLVSAAGMPGRECAHVELALVEAVNNVVRHAYHGEPGHRVEVTATVDGASLVLEVADEGTPMPPHGTPVLDFDPDDLASLPEGGMGLYLIHSVMDSVEYHSRDGRNVLVMTHRIAEAA</sequence>
<dbReference type="PANTHER" id="PTHR35526:SF3">
    <property type="entry name" value="ANTI-SIGMA-F FACTOR RSBW"/>
    <property type="match status" value="1"/>
</dbReference>
<organism evidence="3 4">
    <name type="scientific">Eiseniibacteriota bacterium</name>
    <dbReference type="NCBI Taxonomy" id="2212470"/>
    <lineage>
        <taxon>Bacteria</taxon>
        <taxon>Candidatus Eiseniibacteriota</taxon>
    </lineage>
</organism>
<dbReference type="InterPro" id="IPR050267">
    <property type="entry name" value="Anti-sigma-factor_SerPK"/>
</dbReference>
<dbReference type="SUPFAM" id="SSF55874">
    <property type="entry name" value="ATPase domain of HSP90 chaperone/DNA topoisomerase II/histidine kinase"/>
    <property type="match status" value="1"/>
</dbReference>
<feature type="domain" description="Histidine kinase/HSP90-like ATPase" evidence="2">
    <location>
        <begin position="21"/>
        <end position="145"/>
    </location>
</feature>
<dbReference type="InterPro" id="IPR003594">
    <property type="entry name" value="HATPase_dom"/>
</dbReference>